<dbReference type="AlphaFoldDB" id="A0A1I5AWL2"/>
<keyword evidence="5" id="KW-1185">Reference proteome</keyword>
<accession>A0A1I5AWL2</accession>
<evidence type="ECO:0000313" key="4">
    <source>
        <dbReference type="Proteomes" id="UP000199398"/>
    </source>
</evidence>
<dbReference type="Proteomes" id="UP000270697">
    <property type="component" value="Unassembled WGS sequence"/>
</dbReference>
<reference evidence="2 5" key="2">
    <citation type="submission" date="2018-10" db="EMBL/GenBank/DDBJ databases">
        <title>Sequencing the genomes of 1000 actinobacteria strains.</title>
        <authorList>
            <person name="Klenk H.-P."/>
        </authorList>
    </citation>
    <scope>NUCLEOTIDE SEQUENCE [LARGE SCALE GENOMIC DNA]</scope>
    <source>
        <strain evidence="2 5">DSM 45119</strain>
    </source>
</reference>
<reference evidence="3 4" key="1">
    <citation type="submission" date="2016-10" db="EMBL/GenBank/DDBJ databases">
        <authorList>
            <person name="de Groot N.N."/>
        </authorList>
    </citation>
    <scope>NUCLEOTIDE SEQUENCE [LARGE SCALE GENOMIC DNA]</scope>
    <source>
        <strain evidence="3 4">CPCC 201259</strain>
    </source>
</reference>
<evidence type="ECO:0000313" key="3">
    <source>
        <dbReference type="EMBL" id="SFN66834.1"/>
    </source>
</evidence>
<feature type="region of interest" description="Disordered" evidence="1">
    <location>
        <begin position="21"/>
        <end position="43"/>
    </location>
</feature>
<dbReference type="Proteomes" id="UP000199398">
    <property type="component" value="Unassembled WGS sequence"/>
</dbReference>
<evidence type="ECO:0000256" key="1">
    <source>
        <dbReference type="SAM" id="MobiDB-lite"/>
    </source>
</evidence>
<sequence>MMMALMPAVFVNVDRVRQHCRTSGPPTMNGVVSPSEPAERLMC</sequence>
<proteinExistence type="predicted"/>
<evidence type="ECO:0000313" key="2">
    <source>
        <dbReference type="EMBL" id="RKT86390.1"/>
    </source>
</evidence>
<protein>
    <submittedName>
        <fullName evidence="3">Uncharacterized protein</fullName>
    </submittedName>
</protein>
<name>A0A1I5AWL2_9PSEU</name>
<gene>
    <name evidence="2" type="ORF">ATL45_4756</name>
    <name evidence="3" type="ORF">SAMN05421805_10631</name>
</gene>
<dbReference type="EMBL" id="FOUP01000006">
    <property type="protein sequence ID" value="SFN66834.1"/>
    <property type="molecule type" value="Genomic_DNA"/>
</dbReference>
<evidence type="ECO:0000313" key="5">
    <source>
        <dbReference type="Proteomes" id="UP000270697"/>
    </source>
</evidence>
<dbReference type="EMBL" id="RBXX01000002">
    <property type="protein sequence ID" value="RKT86390.1"/>
    <property type="molecule type" value="Genomic_DNA"/>
</dbReference>
<organism evidence="3 4">
    <name type="scientific">Saccharopolyspora antimicrobica</name>
    <dbReference type="NCBI Taxonomy" id="455193"/>
    <lineage>
        <taxon>Bacteria</taxon>
        <taxon>Bacillati</taxon>
        <taxon>Actinomycetota</taxon>
        <taxon>Actinomycetes</taxon>
        <taxon>Pseudonocardiales</taxon>
        <taxon>Pseudonocardiaceae</taxon>
        <taxon>Saccharopolyspora</taxon>
    </lineage>
</organism>
<dbReference type="RefSeq" id="WP_256258391.1">
    <property type="nucleotide sequence ID" value="NZ_FOUP01000006.1"/>
</dbReference>